<keyword evidence="9" id="KW-0175">Coiled coil</keyword>
<dbReference type="GO" id="GO:0003887">
    <property type="term" value="F:DNA-directed DNA polymerase activity"/>
    <property type="evidence" value="ECO:0007669"/>
    <property type="project" value="UniProtKB-KW"/>
</dbReference>
<dbReference type="SUPFAM" id="SSF56672">
    <property type="entry name" value="DNA/RNA polymerases"/>
    <property type="match status" value="2"/>
</dbReference>
<evidence type="ECO:0000256" key="6">
    <source>
        <dbReference type="ARBA" id="ARBA00023125"/>
    </source>
</evidence>
<dbReference type="GO" id="GO:0003677">
    <property type="term" value="F:DNA binding"/>
    <property type="evidence" value="ECO:0007669"/>
    <property type="project" value="UniProtKB-KW"/>
</dbReference>
<dbReference type="InterPro" id="IPR012337">
    <property type="entry name" value="RNaseH-like_sf"/>
</dbReference>
<dbReference type="PANTHER" id="PTHR33568:SF3">
    <property type="entry name" value="DNA-DIRECTED DNA POLYMERASE"/>
    <property type="match status" value="1"/>
</dbReference>
<dbReference type="EC" id="2.7.7.7" evidence="8"/>
<keyword evidence="6 8" id="KW-0238">DNA-binding</keyword>
<evidence type="ECO:0000256" key="5">
    <source>
        <dbReference type="ARBA" id="ARBA00022932"/>
    </source>
</evidence>
<feature type="domain" description="DNA-directed DNA polymerase family B mitochondria/virus" evidence="11">
    <location>
        <begin position="590"/>
        <end position="682"/>
    </location>
</feature>
<dbReference type="InterPro" id="IPR036397">
    <property type="entry name" value="RNaseH_sf"/>
</dbReference>
<evidence type="ECO:0000256" key="7">
    <source>
        <dbReference type="ARBA" id="ARBA00049244"/>
    </source>
</evidence>
<keyword evidence="5 8" id="KW-0239">DNA-directed DNA polymerase</keyword>
<gene>
    <name evidence="12" type="ORF">D0Y65_055539</name>
</gene>
<evidence type="ECO:0000256" key="1">
    <source>
        <dbReference type="ARBA" id="ARBA00005755"/>
    </source>
</evidence>
<dbReference type="GO" id="GO:0006260">
    <property type="term" value="P:DNA replication"/>
    <property type="evidence" value="ECO:0007669"/>
    <property type="project" value="UniProtKB-KW"/>
</dbReference>
<dbReference type="SMART" id="SM00486">
    <property type="entry name" value="POLBc"/>
    <property type="match status" value="1"/>
</dbReference>
<evidence type="ECO:0000256" key="10">
    <source>
        <dbReference type="SAM" id="MobiDB-lite"/>
    </source>
</evidence>
<feature type="region of interest" description="Disordered" evidence="10">
    <location>
        <begin position="1189"/>
        <end position="1231"/>
    </location>
</feature>
<dbReference type="PROSITE" id="PS00116">
    <property type="entry name" value="DNA_POLYMERASE_B"/>
    <property type="match status" value="1"/>
</dbReference>
<dbReference type="Gene3D" id="1.10.287.690">
    <property type="entry name" value="Helix hairpin bin"/>
    <property type="match status" value="1"/>
</dbReference>
<proteinExistence type="inferred from homology"/>
<accession>A0A445EXG8</accession>
<dbReference type="InterPro" id="IPR006172">
    <property type="entry name" value="DNA-dir_DNA_pol_B"/>
</dbReference>
<dbReference type="Pfam" id="PF03175">
    <property type="entry name" value="DNA_pol_B_2"/>
    <property type="match status" value="2"/>
</dbReference>
<dbReference type="AlphaFoldDB" id="A0A445EXG8"/>
<dbReference type="PANTHER" id="PTHR33568">
    <property type="entry name" value="DNA POLYMERASE"/>
    <property type="match status" value="1"/>
</dbReference>
<evidence type="ECO:0000259" key="11">
    <source>
        <dbReference type="Pfam" id="PF03175"/>
    </source>
</evidence>
<keyword evidence="13" id="KW-1185">Reference proteome</keyword>
<evidence type="ECO:0000313" key="13">
    <source>
        <dbReference type="Proteomes" id="UP000289340"/>
    </source>
</evidence>
<comment type="similarity">
    <text evidence="1 8">Belongs to the DNA polymerase type-B family.</text>
</comment>
<keyword evidence="2 8" id="KW-0808">Transferase</keyword>
<dbReference type="Gene3D" id="3.30.420.10">
    <property type="entry name" value="Ribonuclease H-like superfamily/Ribonuclease H"/>
    <property type="match status" value="1"/>
</dbReference>
<dbReference type="InterPro" id="IPR023211">
    <property type="entry name" value="DNA_pol_palm_dom_sf"/>
</dbReference>
<reference evidence="12 13" key="1">
    <citation type="submission" date="2018-09" db="EMBL/GenBank/DDBJ databases">
        <title>A high-quality reference genome of wild soybean provides a powerful tool to mine soybean genomes.</title>
        <authorList>
            <person name="Xie M."/>
            <person name="Chung C.Y.L."/>
            <person name="Li M.-W."/>
            <person name="Wong F.-L."/>
            <person name="Chan T.-F."/>
            <person name="Lam H.-M."/>
        </authorList>
    </citation>
    <scope>NUCLEOTIDE SEQUENCE [LARGE SCALE GENOMIC DNA]</scope>
    <source>
        <strain evidence="13">cv. W05</strain>
        <tissue evidence="12">Hypocotyl of etiolated seedlings</tissue>
    </source>
</reference>
<dbReference type="PRINTS" id="PR00106">
    <property type="entry name" value="DNAPOLB"/>
</dbReference>
<keyword evidence="3 8" id="KW-0548">Nucleotidyltransferase</keyword>
<evidence type="ECO:0000256" key="9">
    <source>
        <dbReference type="SAM" id="Coils"/>
    </source>
</evidence>
<evidence type="ECO:0000256" key="4">
    <source>
        <dbReference type="ARBA" id="ARBA00022705"/>
    </source>
</evidence>
<feature type="compositionally biased region" description="Polar residues" evidence="10">
    <location>
        <begin position="1196"/>
        <end position="1205"/>
    </location>
</feature>
<keyword evidence="4 8" id="KW-0235">DNA replication</keyword>
<organism evidence="12 13">
    <name type="scientific">Glycine soja</name>
    <name type="common">Wild soybean</name>
    <dbReference type="NCBI Taxonomy" id="3848"/>
    <lineage>
        <taxon>Eukaryota</taxon>
        <taxon>Viridiplantae</taxon>
        <taxon>Streptophyta</taxon>
        <taxon>Embryophyta</taxon>
        <taxon>Tracheophyta</taxon>
        <taxon>Spermatophyta</taxon>
        <taxon>Magnoliopsida</taxon>
        <taxon>eudicotyledons</taxon>
        <taxon>Gunneridae</taxon>
        <taxon>Pentapetalae</taxon>
        <taxon>rosids</taxon>
        <taxon>fabids</taxon>
        <taxon>Fabales</taxon>
        <taxon>Fabaceae</taxon>
        <taxon>Papilionoideae</taxon>
        <taxon>50 kb inversion clade</taxon>
        <taxon>NPAAA clade</taxon>
        <taxon>indigoferoid/millettioid clade</taxon>
        <taxon>Phaseoleae</taxon>
        <taxon>Glycine</taxon>
        <taxon>Glycine subgen. Soja</taxon>
    </lineage>
</organism>
<evidence type="ECO:0000256" key="3">
    <source>
        <dbReference type="ARBA" id="ARBA00022695"/>
    </source>
</evidence>
<evidence type="ECO:0000313" key="12">
    <source>
        <dbReference type="EMBL" id="RZB41029.1"/>
    </source>
</evidence>
<feature type="coiled-coil region" evidence="9">
    <location>
        <begin position="1154"/>
        <end position="1188"/>
    </location>
</feature>
<evidence type="ECO:0000256" key="8">
    <source>
        <dbReference type="RuleBase" id="RU000442"/>
    </source>
</evidence>
<dbReference type="InterPro" id="IPR017964">
    <property type="entry name" value="DNA-dir_DNA_pol_B_CS"/>
</dbReference>
<dbReference type="GO" id="GO:0000166">
    <property type="term" value="F:nucleotide binding"/>
    <property type="evidence" value="ECO:0007669"/>
    <property type="project" value="InterPro"/>
</dbReference>
<sequence>MLTTRQFKCMLEKHKLFLLPVRFQSTSNWISHFANTLDMPENKSENRAKIESFWEGALKDIYEETLMYDNNDVVHSPDECVDPETRKIKVPKSEFVKTYKNSVFSLLDCYRYENNDAQTLESLQREIEDLTLNFSEDSIYKTSPNIMVMLTKNNLPSAKEFLRGKYLMDKEYPGRMTIYAESRSGDSLETSGSELSDEENKNLRCVLSESDKSLLVELGEHSIECLLVHTLGHLFNLENIVSLASLVDRIERNVRDYASSSTLYYNSRVCNLSMDAVDKGTKASKTRAYPFGTALVEFLVSRGLLRLVTYNVDLLNFSDDSGPKTVVKNVVKKGHNYYRSSLVYAECLFNPALLPIKLNLPMVFPPKDWEPHKPEQKRYAKANIIFYFKNREVGDIAKPLNKQSIPLTFDDGSPISKSEIYASVFSSIFKLIEIYDGFGVVRIAIRAHFEENIPGPLQPLKEELLEEALSECIKPSSGEIDISNLPVKSLSSTSRKYPKNITVPRKSGNISLRPFLVADTETIINKNSQHVPYAVGVMVVNPGIPVSRRERIDTYFSEDYSSRIFPTFEERSCQMLKSFIFRVAAITRQNRSAKTIYFHNLGRFDGIFLLKHLALYHPNYTVTPLMRDNRLYEVAVYSKKRLLFTFRDSLHLLPGKLDDLAKNLCPELGSKGSISYEDVRLESLSIMKESLLEYMEQDILLLGGIMQSFQDIYYKAYQADIVNKLTIASLALSLFREKYYDYNKHRIHIPNQNEDTFIRHGYYGGHTDAYLPYGTNLYYYDVNSLYPFVIKEFSMPGGTPVWHSDLEYMTLDNMFGFIEAYVECPKSINKPFLPYGDNKDGTLIFPTGTFVGVYYSEELKYARDIGYTIIPICGYLFEEMESPFKDYINSLFESRSNAKKKGNNALSFVYKLLMNSLYGRFGINPQSTKTEMCNKSKRDRIFRRPEFIDDVFLREDLYMVSYLTNPGKGPSYWDPPKNSAVQLAAAITAGSRIYMYKYISREDCLYTDTDSIVLGNPLPEEDVSSSVLGKFKLEDKILEGFFLAPKCYSYTTEESDGNKKVYKYKGPGRNVITPEWYKEQYADPSRSLIKKVTYQFRPDWKELSVKKKESTTTLRTLSNSKRIPFFNEKGKYVSTDPLDINDLSSLNYIGTKLLESFKRKTALLEKENSALSQKLQKLEQERGIIAQRRVEEGNNTEDNNTLEQNNAKRAEDNINGDLLDPDTMPRDKKPP</sequence>
<dbReference type="InterPro" id="IPR043502">
    <property type="entry name" value="DNA/RNA_pol_sf"/>
</dbReference>
<comment type="catalytic activity">
    <reaction evidence="7 8">
        <text>DNA(n) + a 2'-deoxyribonucleoside 5'-triphosphate = DNA(n+1) + diphosphate</text>
        <dbReference type="Rhea" id="RHEA:22508"/>
        <dbReference type="Rhea" id="RHEA-COMP:17339"/>
        <dbReference type="Rhea" id="RHEA-COMP:17340"/>
        <dbReference type="ChEBI" id="CHEBI:33019"/>
        <dbReference type="ChEBI" id="CHEBI:61560"/>
        <dbReference type="ChEBI" id="CHEBI:173112"/>
        <dbReference type="EC" id="2.7.7.7"/>
    </reaction>
</comment>
<name>A0A445EXG8_GLYSO</name>
<feature type="domain" description="DNA-directed DNA polymerase family B mitochondria/virus" evidence="11">
    <location>
        <begin position="687"/>
        <end position="1002"/>
    </location>
</feature>
<dbReference type="Proteomes" id="UP000289340">
    <property type="component" value="Unassembled WGS sequence"/>
</dbReference>
<dbReference type="EMBL" id="QZWG01001118">
    <property type="protein sequence ID" value="RZB41029.1"/>
    <property type="molecule type" value="Genomic_DNA"/>
</dbReference>
<dbReference type="InterPro" id="IPR004868">
    <property type="entry name" value="DNA-dir_DNA_pol_B_mt/vir"/>
</dbReference>
<dbReference type="SUPFAM" id="SSF53098">
    <property type="entry name" value="Ribonuclease H-like"/>
    <property type="match status" value="1"/>
</dbReference>
<dbReference type="Gene3D" id="3.90.1600.10">
    <property type="entry name" value="Palm domain of DNA polymerase"/>
    <property type="match status" value="2"/>
</dbReference>
<protein>
    <recommendedName>
        <fullName evidence="8">DNA polymerase</fullName>
        <ecNumber evidence="8">2.7.7.7</ecNumber>
    </recommendedName>
</protein>
<comment type="caution">
    <text evidence="12">The sequence shown here is derived from an EMBL/GenBank/DDBJ whole genome shotgun (WGS) entry which is preliminary data.</text>
</comment>
<evidence type="ECO:0000256" key="2">
    <source>
        <dbReference type="ARBA" id="ARBA00022679"/>
    </source>
</evidence>